<protein>
    <submittedName>
        <fullName evidence="4">Uncharacterized protein</fullName>
    </submittedName>
</protein>
<keyword evidence="3" id="KW-0732">Signal</keyword>
<feature type="compositionally biased region" description="Polar residues" evidence="1">
    <location>
        <begin position="310"/>
        <end position="324"/>
    </location>
</feature>
<proteinExistence type="predicted"/>
<evidence type="ECO:0000313" key="6">
    <source>
        <dbReference type="Proteomes" id="UP000663891"/>
    </source>
</evidence>
<gene>
    <name evidence="5" type="ORF">OKA104_LOCUS5808</name>
    <name evidence="4" type="ORF">VCS650_LOCUS32988</name>
</gene>
<dbReference type="OrthoDB" id="10348148at2759"/>
<dbReference type="CDD" id="cd00161">
    <property type="entry name" value="beta-trefoil_Ricin-like"/>
    <property type="match status" value="1"/>
</dbReference>
<dbReference type="Proteomes" id="UP000663881">
    <property type="component" value="Unassembled WGS sequence"/>
</dbReference>
<accession>A0A815G9W8</accession>
<dbReference type="Proteomes" id="UP000663891">
    <property type="component" value="Unassembled WGS sequence"/>
</dbReference>
<dbReference type="PANTHER" id="PTHR16861:SF4">
    <property type="entry name" value="SH3 DOMAIN PROTEIN (AFU_ORTHOLOGUE AFUA_1G13610)"/>
    <property type="match status" value="1"/>
</dbReference>
<name>A0A815G9W8_9BILA</name>
<feature type="transmembrane region" description="Helical" evidence="2">
    <location>
        <begin position="234"/>
        <end position="257"/>
    </location>
</feature>
<reference evidence="4" key="1">
    <citation type="submission" date="2021-02" db="EMBL/GenBank/DDBJ databases">
        <authorList>
            <person name="Nowell W R."/>
        </authorList>
    </citation>
    <scope>NUCLEOTIDE SEQUENCE</scope>
</reference>
<keyword evidence="2" id="KW-0472">Membrane</keyword>
<evidence type="ECO:0000313" key="5">
    <source>
        <dbReference type="EMBL" id="CAF3585004.1"/>
    </source>
</evidence>
<feature type="chain" id="PRO_5036411594" evidence="3">
    <location>
        <begin position="21"/>
        <end position="324"/>
    </location>
</feature>
<dbReference type="PANTHER" id="PTHR16861">
    <property type="entry name" value="GLYCOPROTEIN 38"/>
    <property type="match status" value="1"/>
</dbReference>
<dbReference type="Gene3D" id="2.80.10.50">
    <property type="match status" value="1"/>
</dbReference>
<dbReference type="SUPFAM" id="SSF50370">
    <property type="entry name" value="Ricin B-like lectins"/>
    <property type="match status" value="1"/>
</dbReference>
<feature type="signal peptide" evidence="3">
    <location>
        <begin position="1"/>
        <end position="20"/>
    </location>
</feature>
<dbReference type="EMBL" id="CAJNON010000622">
    <property type="protein sequence ID" value="CAF1336669.1"/>
    <property type="molecule type" value="Genomic_DNA"/>
</dbReference>
<evidence type="ECO:0000313" key="4">
    <source>
        <dbReference type="EMBL" id="CAF1336669.1"/>
    </source>
</evidence>
<keyword evidence="2" id="KW-0812">Transmembrane</keyword>
<organism evidence="4 6">
    <name type="scientific">Adineta steineri</name>
    <dbReference type="NCBI Taxonomy" id="433720"/>
    <lineage>
        <taxon>Eukaryota</taxon>
        <taxon>Metazoa</taxon>
        <taxon>Spiralia</taxon>
        <taxon>Gnathifera</taxon>
        <taxon>Rotifera</taxon>
        <taxon>Eurotatoria</taxon>
        <taxon>Bdelloidea</taxon>
        <taxon>Adinetida</taxon>
        <taxon>Adinetidae</taxon>
        <taxon>Adineta</taxon>
    </lineage>
</organism>
<dbReference type="AlphaFoldDB" id="A0A815G9W8"/>
<feature type="region of interest" description="Disordered" evidence="1">
    <location>
        <begin position="267"/>
        <end position="324"/>
    </location>
</feature>
<evidence type="ECO:0000256" key="2">
    <source>
        <dbReference type="SAM" id="Phobius"/>
    </source>
</evidence>
<evidence type="ECO:0000256" key="1">
    <source>
        <dbReference type="SAM" id="MobiDB-lite"/>
    </source>
</evidence>
<sequence length="324" mass="36272">MSSQWLILMISISFLQLAIGNVINGSLVANALEDNIKQTRDLTSDVAIERDGFDTSYYYRLKNRESGMELALDVKNDGKLYELNMKPISRNTGQFWQFVHLGENIYKLQTRFLGNKYSLDINPNSKDKNIPHMAKTALVTGQRWWISRLTDSTYTLSNEYNGVSWAMDISSSKNLEIVSDSTYYTSHQSKTSDWLNNETTTMDISTTISSTTFSTTSSSDITTTALPKSLSGGAIAGIVIGAIVGVILIVLIAYIIYKYRKSCADKLQKHSKPSNNSSVRYKPENSRADVNSAPPDEYLTVDTLPPPPRKNQQFTDISTRQIGR</sequence>
<evidence type="ECO:0000256" key="3">
    <source>
        <dbReference type="SAM" id="SignalP"/>
    </source>
</evidence>
<comment type="caution">
    <text evidence="4">The sequence shown here is derived from an EMBL/GenBank/DDBJ whole genome shotgun (WGS) entry which is preliminary data.</text>
</comment>
<dbReference type="InterPro" id="IPR035992">
    <property type="entry name" value="Ricin_B-like_lectins"/>
</dbReference>
<keyword evidence="2" id="KW-1133">Transmembrane helix</keyword>
<dbReference type="EMBL" id="CAJOAY010000206">
    <property type="protein sequence ID" value="CAF3585004.1"/>
    <property type="molecule type" value="Genomic_DNA"/>
</dbReference>